<organism evidence="1">
    <name type="scientific">marine sediment metagenome</name>
    <dbReference type="NCBI Taxonomy" id="412755"/>
    <lineage>
        <taxon>unclassified sequences</taxon>
        <taxon>metagenomes</taxon>
        <taxon>ecological metagenomes</taxon>
    </lineage>
</organism>
<evidence type="ECO:0000313" key="1">
    <source>
        <dbReference type="EMBL" id="KKM70423.1"/>
    </source>
</evidence>
<feature type="non-terminal residue" evidence="1">
    <location>
        <position position="1"/>
    </location>
</feature>
<accession>A0A0F9JLC4</accession>
<comment type="caution">
    <text evidence="1">The sequence shown here is derived from an EMBL/GenBank/DDBJ whole genome shotgun (WGS) entry which is preliminary data.</text>
</comment>
<dbReference type="AlphaFoldDB" id="A0A0F9JLC4"/>
<protein>
    <recommendedName>
        <fullName evidence="2">SH3b domain-containing protein</fullName>
    </recommendedName>
</protein>
<dbReference type="EMBL" id="LAZR01009821">
    <property type="protein sequence ID" value="KKM70423.1"/>
    <property type="molecule type" value="Genomic_DNA"/>
</dbReference>
<reference evidence="1" key="1">
    <citation type="journal article" date="2015" name="Nature">
        <title>Complex archaea that bridge the gap between prokaryotes and eukaryotes.</title>
        <authorList>
            <person name="Spang A."/>
            <person name="Saw J.H."/>
            <person name="Jorgensen S.L."/>
            <person name="Zaremba-Niedzwiedzka K."/>
            <person name="Martijn J."/>
            <person name="Lind A.E."/>
            <person name="van Eijk R."/>
            <person name="Schleper C."/>
            <person name="Guy L."/>
            <person name="Ettema T.J."/>
        </authorList>
    </citation>
    <scope>NUCLEOTIDE SEQUENCE</scope>
</reference>
<evidence type="ECO:0008006" key="2">
    <source>
        <dbReference type="Google" id="ProtNLM"/>
    </source>
</evidence>
<gene>
    <name evidence="1" type="ORF">LCGC14_1440910</name>
</gene>
<proteinExistence type="predicted"/>
<name>A0A0F9JLC4_9ZZZZ</name>
<dbReference type="InterPro" id="IPR013783">
    <property type="entry name" value="Ig-like_fold"/>
</dbReference>
<dbReference type="Gene3D" id="2.30.30.40">
    <property type="entry name" value="SH3 Domains"/>
    <property type="match status" value="1"/>
</dbReference>
<dbReference type="Gene3D" id="2.60.40.10">
    <property type="entry name" value="Immunoglobulins"/>
    <property type="match status" value="1"/>
</dbReference>
<sequence length="350" mass="38749">SRKDEFTVKFSELNGYAPAEIKGTISIDALPRPIFAYSYQIIDEGEGLKGNGDGIIQKGELVDLVLFIKNIGQGASEKNIFALRNLSDKHVFIKRGKIELGKLLPGESKSVKLKLSARDTLNTDNFSIDVTIADTTFGTRISDKMTFYVDQNNTTNVTKPTNKSLKVTGNYVPVYNGKSFSTPIIAHASKGTILAADKEAQTWFRIKMPEERFGWISSENVETNALGEFKTQKFPDPFLQNVPPLIELDIQKHYDTLGADHLPLSGIVKDDGKVKYVYILVNDDKVFYKSTNGGPGTEASKLSFSNDIPLKEGPNIISIIARDDQDLLSSKSFIITRKPSFAKNVNNKSN</sequence>